<dbReference type="RefSeq" id="WP_020581165.1">
    <property type="nucleotide sequence ID" value="NZ_JOJP01000001.1"/>
</dbReference>
<evidence type="ECO:0000256" key="7">
    <source>
        <dbReference type="SAM" id="Phobius"/>
    </source>
</evidence>
<dbReference type="InterPro" id="IPR001915">
    <property type="entry name" value="Peptidase_M48"/>
</dbReference>
<dbReference type="EMBL" id="JOJP01000001">
    <property type="protein sequence ID" value="KEI70295.1"/>
    <property type="molecule type" value="Genomic_DNA"/>
</dbReference>
<evidence type="ECO:0000256" key="2">
    <source>
        <dbReference type="ARBA" id="ARBA00022723"/>
    </source>
</evidence>
<evidence type="ECO:0000256" key="4">
    <source>
        <dbReference type="ARBA" id="ARBA00022833"/>
    </source>
</evidence>
<comment type="similarity">
    <text evidence="6">Belongs to the peptidase M48 family.</text>
</comment>
<keyword evidence="4 6" id="KW-0862">Zinc</keyword>
<accession>A0A081K819</accession>
<keyword evidence="2" id="KW-0479">Metal-binding</keyword>
<dbReference type="GO" id="GO:0004222">
    <property type="term" value="F:metalloendopeptidase activity"/>
    <property type="evidence" value="ECO:0007669"/>
    <property type="project" value="InterPro"/>
</dbReference>
<protein>
    <recommendedName>
        <fullName evidence="8">Peptidase M48 domain-containing protein</fullName>
    </recommendedName>
</protein>
<dbReference type="eggNOG" id="COG0501">
    <property type="taxonomic scope" value="Bacteria"/>
</dbReference>
<name>A0A081K819_9GAMM</name>
<dbReference type="Proteomes" id="UP000027997">
    <property type="component" value="Unassembled WGS sequence"/>
</dbReference>
<keyword evidence="7" id="KW-0812">Transmembrane</keyword>
<dbReference type="Pfam" id="PF01435">
    <property type="entry name" value="Peptidase_M48"/>
    <property type="match status" value="1"/>
</dbReference>
<evidence type="ECO:0000256" key="5">
    <source>
        <dbReference type="ARBA" id="ARBA00023049"/>
    </source>
</evidence>
<evidence type="ECO:0000259" key="8">
    <source>
        <dbReference type="Pfam" id="PF01435"/>
    </source>
</evidence>
<feature type="transmembrane region" description="Helical" evidence="7">
    <location>
        <begin position="98"/>
        <end position="120"/>
    </location>
</feature>
<dbReference type="AlphaFoldDB" id="A0A081K819"/>
<comment type="caution">
    <text evidence="9">The sequence shown here is derived from an EMBL/GenBank/DDBJ whole genome shotgun (WGS) entry which is preliminary data.</text>
</comment>
<comment type="cofactor">
    <cofactor evidence="6">
        <name>Zn(2+)</name>
        <dbReference type="ChEBI" id="CHEBI:29105"/>
    </cofactor>
    <text evidence="6">Binds 1 zinc ion per subunit.</text>
</comment>
<proteinExistence type="inferred from homology"/>
<evidence type="ECO:0000313" key="9">
    <source>
        <dbReference type="EMBL" id="KEI70295.1"/>
    </source>
</evidence>
<keyword evidence="10" id="KW-1185">Reference proteome</keyword>
<dbReference type="PANTHER" id="PTHR22726:SF1">
    <property type="entry name" value="METALLOENDOPEPTIDASE OMA1, MITOCHONDRIAL"/>
    <property type="match status" value="1"/>
</dbReference>
<evidence type="ECO:0000256" key="3">
    <source>
        <dbReference type="ARBA" id="ARBA00022801"/>
    </source>
</evidence>
<sequence>MHRTVGCIFIIFIFSLIPVAAFSEEPSEGGGANPVEAIGWDSEEAIIFKLRNATNRGLLDEIAKTGFASITGGIVGSVFGFSWPGLLTVLQSGGPGNLLYLNFFAGAILKGAALGALSMISRVYLRTPADYIAWPYSWYVITKIRLKNWVFYEDPAPKTQQDMSAYIDPVASRLKTVVEQIFQIPASSWTIVTLAGGSPNALSGIGYKVILFSPVLSIAKNQAGLSCVIAHEMGHALAQHIAQDNLDLLFFQKWGIASIPFTKAISQERELQADEIGLYLTALAGYDPSECAAVWRRMSVATGDIRPIVNMFISDHPTNKTRFDEMKKLSDKLKGYHLRNPDSLGLGIEYEL</sequence>
<gene>
    <name evidence="9" type="ORF">GV64_05680</name>
</gene>
<keyword evidence="3 6" id="KW-0378">Hydrolase</keyword>
<dbReference type="InterPro" id="IPR051156">
    <property type="entry name" value="Mito/Outer_Membr_Metalloprot"/>
</dbReference>
<evidence type="ECO:0000256" key="1">
    <source>
        <dbReference type="ARBA" id="ARBA00022670"/>
    </source>
</evidence>
<keyword evidence="5 6" id="KW-0482">Metalloprotease</keyword>
<evidence type="ECO:0000313" key="10">
    <source>
        <dbReference type="Proteomes" id="UP000027997"/>
    </source>
</evidence>
<reference evidence="9 10" key="1">
    <citation type="submission" date="2014-06" db="EMBL/GenBank/DDBJ databases">
        <title>Whole Genome Sequences of Three Symbiotic Endozoicomonas Bacteria.</title>
        <authorList>
            <person name="Neave M.J."/>
            <person name="Apprill A."/>
            <person name="Voolstra C.R."/>
        </authorList>
    </citation>
    <scope>NUCLEOTIDE SEQUENCE [LARGE SCALE GENOMIC DNA]</scope>
    <source>
        <strain evidence="9 10">DSM 22380</strain>
    </source>
</reference>
<keyword evidence="7" id="KW-0472">Membrane</keyword>
<feature type="transmembrane region" description="Helical" evidence="7">
    <location>
        <begin position="66"/>
        <end position="86"/>
    </location>
</feature>
<dbReference type="GO" id="GO:0051603">
    <property type="term" value="P:proteolysis involved in protein catabolic process"/>
    <property type="evidence" value="ECO:0007669"/>
    <property type="project" value="TreeGrafter"/>
</dbReference>
<dbReference type="PANTHER" id="PTHR22726">
    <property type="entry name" value="METALLOENDOPEPTIDASE OMA1"/>
    <property type="match status" value="1"/>
</dbReference>
<dbReference type="GO" id="GO:0016020">
    <property type="term" value="C:membrane"/>
    <property type="evidence" value="ECO:0007669"/>
    <property type="project" value="TreeGrafter"/>
</dbReference>
<keyword evidence="7" id="KW-1133">Transmembrane helix</keyword>
<evidence type="ECO:0000256" key="6">
    <source>
        <dbReference type="RuleBase" id="RU003983"/>
    </source>
</evidence>
<keyword evidence="1 6" id="KW-0645">Protease</keyword>
<dbReference type="GO" id="GO:0046872">
    <property type="term" value="F:metal ion binding"/>
    <property type="evidence" value="ECO:0007669"/>
    <property type="project" value="UniProtKB-KW"/>
</dbReference>
<organism evidence="9 10">
    <name type="scientific">Endozoicomonas elysicola</name>
    <dbReference type="NCBI Taxonomy" id="305900"/>
    <lineage>
        <taxon>Bacteria</taxon>
        <taxon>Pseudomonadati</taxon>
        <taxon>Pseudomonadota</taxon>
        <taxon>Gammaproteobacteria</taxon>
        <taxon>Oceanospirillales</taxon>
        <taxon>Endozoicomonadaceae</taxon>
        <taxon>Endozoicomonas</taxon>
    </lineage>
</organism>
<feature type="domain" description="Peptidase M48" evidence="8">
    <location>
        <begin position="173"/>
        <end position="328"/>
    </location>
</feature>
<dbReference type="STRING" id="305900.GV64_05680"/>